<evidence type="ECO:0000313" key="1">
    <source>
        <dbReference type="EMBL" id="PIS07283.1"/>
    </source>
</evidence>
<sequence>MDKIEKALKKLSGKERQKVKTILERLKAHDLTGLNIKKLKDRDDIFRVRSSDLRIIYQSNNSQINILAIERRNEKTYKNI</sequence>
<name>A0A2M6R9S8_9BACT</name>
<dbReference type="InterPro" id="IPR035093">
    <property type="entry name" value="RelE/ParE_toxin_dom_sf"/>
</dbReference>
<dbReference type="Proteomes" id="UP000231162">
    <property type="component" value="Unassembled WGS sequence"/>
</dbReference>
<dbReference type="Gene3D" id="3.30.2310.20">
    <property type="entry name" value="RelE-like"/>
    <property type="match status" value="1"/>
</dbReference>
<reference evidence="2" key="1">
    <citation type="submission" date="2017-09" db="EMBL/GenBank/DDBJ databases">
        <title>Depth-based differentiation of microbial function through sediment-hosted aquifers and enrichment of novel symbionts in the deep terrestrial subsurface.</title>
        <authorList>
            <person name="Probst A.J."/>
            <person name="Ladd B."/>
            <person name="Jarett J.K."/>
            <person name="Geller-Mcgrath D.E."/>
            <person name="Sieber C.M.K."/>
            <person name="Emerson J.B."/>
            <person name="Anantharaman K."/>
            <person name="Thomas B.C."/>
            <person name="Malmstrom R."/>
            <person name="Stieglmeier M."/>
            <person name="Klingl A."/>
            <person name="Woyke T."/>
            <person name="Ryan C.M."/>
            <person name="Banfield J.F."/>
        </authorList>
    </citation>
    <scope>NUCLEOTIDE SEQUENCE [LARGE SCALE GENOMIC DNA]</scope>
</reference>
<evidence type="ECO:0008006" key="3">
    <source>
        <dbReference type="Google" id="ProtNLM"/>
    </source>
</evidence>
<dbReference type="EMBL" id="PEZX01000003">
    <property type="protein sequence ID" value="PIS07283.1"/>
    <property type="molecule type" value="Genomic_DNA"/>
</dbReference>
<gene>
    <name evidence="1" type="ORF">COT79_00115</name>
</gene>
<dbReference type="SUPFAM" id="SSF143011">
    <property type="entry name" value="RelE-like"/>
    <property type="match status" value="1"/>
</dbReference>
<comment type="caution">
    <text evidence="1">The sequence shown here is derived from an EMBL/GenBank/DDBJ whole genome shotgun (WGS) entry which is preliminary data.</text>
</comment>
<organism evidence="1 2">
    <name type="scientific">Candidatus Berkelbacteria bacterium CG10_big_fil_rev_8_21_14_0_10_43_14</name>
    <dbReference type="NCBI Taxonomy" id="1974515"/>
    <lineage>
        <taxon>Bacteria</taxon>
        <taxon>Candidatus Berkelbacteria</taxon>
    </lineage>
</organism>
<protein>
    <recommendedName>
        <fullName evidence="3">Type II toxin-antitoxin system RelE/ParE family toxin</fullName>
    </recommendedName>
</protein>
<dbReference type="AlphaFoldDB" id="A0A2M6R9S8"/>
<accession>A0A2M6R9S8</accession>
<evidence type="ECO:0000313" key="2">
    <source>
        <dbReference type="Proteomes" id="UP000231162"/>
    </source>
</evidence>
<proteinExistence type="predicted"/>